<name>A0ABM6QI28_9PSED</name>
<sequence>MIIKLERQEQPYTFKVTCVKFPKGCEYGAAVYYVSETKIRPAPAIDATTIAPLFNMQDGARMHHLAGLHEITKFRNDFIGKGVRC</sequence>
<evidence type="ECO:0008006" key="3">
    <source>
        <dbReference type="Google" id="ProtNLM"/>
    </source>
</evidence>
<evidence type="ECO:0000313" key="2">
    <source>
        <dbReference type="Proteomes" id="UP000075187"/>
    </source>
</evidence>
<organism evidence="1 2">
    <name type="scientific">Pseudomonas glycinae</name>
    <dbReference type="NCBI Taxonomy" id="1785145"/>
    <lineage>
        <taxon>Bacteria</taxon>
        <taxon>Pseudomonadati</taxon>
        <taxon>Pseudomonadota</taxon>
        <taxon>Gammaproteobacteria</taxon>
        <taxon>Pseudomonadales</taxon>
        <taxon>Pseudomonadaceae</taxon>
        <taxon>Pseudomonas</taxon>
    </lineage>
</organism>
<protein>
    <recommendedName>
        <fullName evidence="3">Phage protein</fullName>
    </recommendedName>
</protein>
<reference evidence="1" key="1">
    <citation type="submission" date="2017-12" db="EMBL/GenBank/DDBJ databases">
        <title>Pseudomonas sp. MS586 complete sequence.</title>
        <authorList>
            <person name="Lu S."/>
            <person name="Deng P."/>
        </authorList>
    </citation>
    <scope>NUCLEOTIDE SEQUENCE</scope>
    <source>
        <strain evidence="1">MS586</strain>
    </source>
</reference>
<dbReference type="Proteomes" id="UP000075187">
    <property type="component" value="Chromosome"/>
</dbReference>
<dbReference type="EMBL" id="CP014205">
    <property type="protein sequence ID" value="AUG97621.1"/>
    <property type="molecule type" value="Genomic_DNA"/>
</dbReference>
<proteinExistence type="predicted"/>
<accession>A0ABM6QI28</accession>
<gene>
    <name evidence="1" type="ORF">AWU82_29865</name>
</gene>
<keyword evidence="2" id="KW-1185">Reference proteome</keyword>
<evidence type="ECO:0000313" key="1">
    <source>
        <dbReference type="EMBL" id="AUG97621.1"/>
    </source>
</evidence>